<feature type="transmembrane region" description="Helical" evidence="7">
    <location>
        <begin position="111"/>
        <end position="131"/>
    </location>
</feature>
<dbReference type="InParanoid" id="F1Z9M8"/>
<feature type="transmembrane region" description="Helical" evidence="7">
    <location>
        <begin position="169"/>
        <end position="188"/>
    </location>
</feature>
<evidence type="ECO:0000256" key="6">
    <source>
        <dbReference type="ARBA" id="ARBA00023136"/>
    </source>
</evidence>
<evidence type="ECO:0000256" key="5">
    <source>
        <dbReference type="ARBA" id="ARBA00022989"/>
    </source>
</evidence>
<dbReference type="EMBL" id="AEWJ01000041">
    <property type="protein sequence ID" value="EGD58714.1"/>
    <property type="molecule type" value="Genomic_DNA"/>
</dbReference>
<dbReference type="GO" id="GO:0016413">
    <property type="term" value="F:O-acetyltransferase activity"/>
    <property type="evidence" value="ECO:0007669"/>
    <property type="project" value="TreeGrafter"/>
</dbReference>
<dbReference type="STRING" id="983920.Y88_0771"/>
<keyword evidence="9" id="KW-0012">Acyltransferase</keyword>
<evidence type="ECO:0000256" key="7">
    <source>
        <dbReference type="SAM" id="Phobius"/>
    </source>
</evidence>
<evidence type="ECO:0000313" key="10">
    <source>
        <dbReference type="Proteomes" id="UP000004728"/>
    </source>
</evidence>
<evidence type="ECO:0000313" key="9">
    <source>
        <dbReference type="EMBL" id="EGD58714.1"/>
    </source>
</evidence>
<accession>F1Z9M8</accession>
<dbReference type="HOGENOM" id="CLU_841239_0_0_5"/>
<keyword evidence="3" id="KW-1003">Cell membrane</keyword>
<comment type="caution">
    <text evidence="9">The sequence shown here is derived from an EMBL/GenBank/DDBJ whole genome shotgun (WGS) entry which is preliminary data.</text>
</comment>
<dbReference type="eggNOG" id="COG3274">
    <property type="taxonomic scope" value="Bacteria"/>
</dbReference>
<evidence type="ECO:0000256" key="1">
    <source>
        <dbReference type="ARBA" id="ARBA00004651"/>
    </source>
</evidence>
<comment type="similarity">
    <text evidence="2">Belongs to the acyltransferase 3 family.</text>
</comment>
<keyword evidence="5 7" id="KW-1133">Transmembrane helix</keyword>
<reference evidence="9 10" key="1">
    <citation type="journal article" date="2012" name="J. Bacteriol.">
        <title>Draft Genome Sequence of Novosphingobium nitrogenifigens Y88T.</title>
        <authorList>
            <person name="Strabala T.J."/>
            <person name="Macdonald L."/>
            <person name="Liu V."/>
            <person name="Smit A.M."/>
        </authorList>
    </citation>
    <scope>NUCLEOTIDE SEQUENCE [LARGE SCALE GENOMIC DNA]</scope>
    <source>
        <strain evidence="9 10">DSM 19370</strain>
    </source>
</reference>
<keyword evidence="9" id="KW-0808">Transferase</keyword>
<dbReference type="OrthoDB" id="8845617at2"/>
<dbReference type="AlphaFoldDB" id="F1Z9M8"/>
<proteinExistence type="inferred from homology"/>
<comment type="subcellular location">
    <subcellularLocation>
        <location evidence="1">Cell membrane</location>
        <topology evidence="1">Multi-pass membrane protein</topology>
    </subcellularLocation>
</comment>
<feature type="transmembrane region" description="Helical" evidence="7">
    <location>
        <begin position="69"/>
        <end position="91"/>
    </location>
</feature>
<gene>
    <name evidence="9" type="ORF">Y88_0771</name>
</gene>
<evidence type="ECO:0000256" key="2">
    <source>
        <dbReference type="ARBA" id="ARBA00007400"/>
    </source>
</evidence>
<keyword evidence="4 7" id="KW-0812">Transmembrane</keyword>
<dbReference type="PANTHER" id="PTHR40074:SF2">
    <property type="entry name" value="O-ACETYLTRANSFERASE WECH"/>
    <property type="match status" value="1"/>
</dbReference>
<protein>
    <submittedName>
        <fullName evidence="9">Acyltransferase 3</fullName>
    </submittedName>
</protein>
<sequence length="319" mass="35155">MMKDRDILPDVLKALAIVGVVFIHQEVPWKAIFRYCVPAFIAISAFYMERGWARGGMDTARFWRRNFPVYAIPFVFWSLLYAVVSGGPLFFRNVPIHTLIGSQFGGFGFSGQYYFIILFQVILLFPFFRNALDSRTKVLGAIATGFLFDWAIVYGFSQHELLEKIGYRVVVYWIGYVALGIACARGYLKVRTLWPALAGCVVMALALVELRVLPDLCVYIAPSVTIGASLLIVTAFGQASLGAIAESRAGQAVLASVLYLGQNSFAVFVSNRLFLDLVHRSLPGWSAVPAIPVTIAILCGLGLGLVLERIGLGRLVGKR</sequence>
<evidence type="ECO:0000256" key="4">
    <source>
        <dbReference type="ARBA" id="ARBA00022692"/>
    </source>
</evidence>
<evidence type="ECO:0000256" key="3">
    <source>
        <dbReference type="ARBA" id="ARBA00022475"/>
    </source>
</evidence>
<dbReference type="InterPro" id="IPR002656">
    <property type="entry name" value="Acyl_transf_3_dom"/>
</dbReference>
<feature type="transmembrane region" description="Helical" evidence="7">
    <location>
        <begin position="219"/>
        <end position="241"/>
    </location>
</feature>
<dbReference type="RefSeq" id="WP_008066336.1">
    <property type="nucleotide sequence ID" value="NZ_AQWK01000002.1"/>
</dbReference>
<feature type="transmembrane region" description="Helical" evidence="7">
    <location>
        <begin position="138"/>
        <end position="157"/>
    </location>
</feature>
<evidence type="ECO:0000259" key="8">
    <source>
        <dbReference type="Pfam" id="PF01757"/>
    </source>
</evidence>
<dbReference type="PANTHER" id="PTHR40074">
    <property type="entry name" value="O-ACETYLTRANSFERASE WECH"/>
    <property type="match status" value="1"/>
</dbReference>
<dbReference type="GO" id="GO:0009246">
    <property type="term" value="P:enterobacterial common antigen biosynthetic process"/>
    <property type="evidence" value="ECO:0007669"/>
    <property type="project" value="TreeGrafter"/>
</dbReference>
<feature type="transmembrane region" description="Helical" evidence="7">
    <location>
        <begin position="253"/>
        <end position="275"/>
    </location>
</feature>
<keyword evidence="10" id="KW-1185">Reference proteome</keyword>
<name>F1Z9M8_9SPHN</name>
<feature type="transmembrane region" description="Helical" evidence="7">
    <location>
        <begin position="193"/>
        <end position="213"/>
    </location>
</feature>
<dbReference type="Pfam" id="PF01757">
    <property type="entry name" value="Acyl_transf_3"/>
    <property type="match status" value="1"/>
</dbReference>
<organism evidence="9 10">
    <name type="scientific">Novosphingobium nitrogenifigens DSM 19370</name>
    <dbReference type="NCBI Taxonomy" id="983920"/>
    <lineage>
        <taxon>Bacteria</taxon>
        <taxon>Pseudomonadati</taxon>
        <taxon>Pseudomonadota</taxon>
        <taxon>Alphaproteobacteria</taxon>
        <taxon>Sphingomonadales</taxon>
        <taxon>Sphingomonadaceae</taxon>
        <taxon>Novosphingobium</taxon>
    </lineage>
</organism>
<feature type="domain" description="Acyltransferase 3" evidence="8">
    <location>
        <begin position="10"/>
        <end position="306"/>
    </location>
</feature>
<keyword evidence="6 7" id="KW-0472">Membrane</keyword>
<feature type="transmembrane region" description="Helical" evidence="7">
    <location>
        <begin position="31"/>
        <end position="48"/>
    </location>
</feature>
<dbReference type="Proteomes" id="UP000004728">
    <property type="component" value="Unassembled WGS sequence"/>
</dbReference>
<feature type="transmembrane region" description="Helical" evidence="7">
    <location>
        <begin position="287"/>
        <end position="307"/>
    </location>
</feature>
<dbReference type="GO" id="GO:0005886">
    <property type="term" value="C:plasma membrane"/>
    <property type="evidence" value="ECO:0007669"/>
    <property type="project" value="UniProtKB-SubCell"/>
</dbReference>